<dbReference type="EMBL" id="BJOV01000005">
    <property type="protein sequence ID" value="GEE01954.1"/>
    <property type="molecule type" value="Genomic_DNA"/>
</dbReference>
<keyword evidence="4" id="KW-1185">Reference proteome</keyword>
<name>A0A7I9V9N5_9ACTN</name>
<keyword evidence="2" id="KW-0472">Membrane</keyword>
<gene>
    <name evidence="3" type="ORF">nbrc107696_24000</name>
</gene>
<reference evidence="4" key="1">
    <citation type="submission" date="2019-06" db="EMBL/GenBank/DDBJ databases">
        <title>Gordonia isolated from sludge of a wastewater treatment plant.</title>
        <authorList>
            <person name="Tamura T."/>
            <person name="Aoyama K."/>
            <person name="Kang Y."/>
            <person name="Saito S."/>
            <person name="Akiyama N."/>
            <person name="Yazawa K."/>
            <person name="Gonoi T."/>
            <person name="Mikami Y."/>
        </authorList>
    </citation>
    <scope>NUCLEOTIDE SEQUENCE [LARGE SCALE GENOMIC DNA]</scope>
    <source>
        <strain evidence="4">NBRC 107696</strain>
    </source>
</reference>
<keyword evidence="2" id="KW-0812">Transmembrane</keyword>
<feature type="region of interest" description="Disordered" evidence="1">
    <location>
        <begin position="145"/>
        <end position="165"/>
    </location>
</feature>
<feature type="transmembrane region" description="Helical" evidence="2">
    <location>
        <begin position="116"/>
        <end position="136"/>
    </location>
</feature>
<evidence type="ECO:0000313" key="4">
    <source>
        <dbReference type="Proteomes" id="UP000444960"/>
    </source>
</evidence>
<evidence type="ECO:0000256" key="1">
    <source>
        <dbReference type="SAM" id="MobiDB-lite"/>
    </source>
</evidence>
<evidence type="ECO:0000313" key="3">
    <source>
        <dbReference type="EMBL" id="GEE01954.1"/>
    </source>
</evidence>
<accession>A0A7I9V9N5</accession>
<dbReference type="Proteomes" id="UP000444960">
    <property type="component" value="Unassembled WGS sequence"/>
</dbReference>
<sequence length="165" mass="17958">MDSGVTVAIIAACATVVASVPVLIVREGSPLARRNIEKDIQLLHELKSDSPVKSLLDYSISERLKIIAHKGITAVERRTLNRILAAMYIVGALGTTTLVIRRTLDSPPFGLSSTKLLIFGTCLTAIQIILAVLLFAEIRRVYKPKKAPEESRADDTPGTDYDSDN</sequence>
<dbReference type="RefSeq" id="WP_161895737.1">
    <property type="nucleotide sequence ID" value="NZ_BJOV01000005.1"/>
</dbReference>
<comment type="caution">
    <text evidence="3">The sequence shown here is derived from an EMBL/GenBank/DDBJ whole genome shotgun (WGS) entry which is preliminary data.</text>
</comment>
<evidence type="ECO:0000256" key="2">
    <source>
        <dbReference type="SAM" id="Phobius"/>
    </source>
</evidence>
<keyword evidence="2" id="KW-1133">Transmembrane helix</keyword>
<feature type="transmembrane region" description="Helical" evidence="2">
    <location>
        <begin position="83"/>
        <end position="104"/>
    </location>
</feature>
<feature type="compositionally biased region" description="Basic and acidic residues" evidence="1">
    <location>
        <begin position="146"/>
        <end position="155"/>
    </location>
</feature>
<protein>
    <submittedName>
        <fullName evidence="3">Uncharacterized protein</fullName>
    </submittedName>
</protein>
<proteinExistence type="predicted"/>
<feature type="transmembrane region" description="Helical" evidence="2">
    <location>
        <begin position="6"/>
        <end position="25"/>
    </location>
</feature>
<dbReference type="AlphaFoldDB" id="A0A7I9V9N5"/>
<organism evidence="3 4">
    <name type="scientific">Gordonia spumicola</name>
    <dbReference type="NCBI Taxonomy" id="589161"/>
    <lineage>
        <taxon>Bacteria</taxon>
        <taxon>Bacillati</taxon>
        <taxon>Actinomycetota</taxon>
        <taxon>Actinomycetes</taxon>
        <taxon>Mycobacteriales</taxon>
        <taxon>Gordoniaceae</taxon>
        <taxon>Gordonia</taxon>
    </lineage>
</organism>